<organism evidence="2 3">
    <name type="scientific">Alosa alosa</name>
    <name type="common">allis shad</name>
    <dbReference type="NCBI Taxonomy" id="278164"/>
    <lineage>
        <taxon>Eukaryota</taxon>
        <taxon>Metazoa</taxon>
        <taxon>Chordata</taxon>
        <taxon>Craniata</taxon>
        <taxon>Vertebrata</taxon>
        <taxon>Euteleostomi</taxon>
        <taxon>Actinopterygii</taxon>
        <taxon>Neopterygii</taxon>
        <taxon>Teleostei</taxon>
        <taxon>Clupei</taxon>
        <taxon>Clupeiformes</taxon>
        <taxon>Clupeoidei</taxon>
        <taxon>Clupeidae</taxon>
        <taxon>Alosa</taxon>
    </lineage>
</organism>
<sequence length="66" mass="7421">MIMQTQSWVSISTYGELQNCELQLSSHQHPQDEGHTLTDAATQHHSLGEKSKSGVYSLQCSTEETW</sequence>
<feature type="region of interest" description="Disordered" evidence="1">
    <location>
        <begin position="24"/>
        <end position="66"/>
    </location>
</feature>
<gene>
    <name evidence="2" type="ORF">AALO_G00079970</name>
</gene>
<dbReference type="EMBL" id="JADWDJ010000006">
    <property type="protein sequence ID" value="KAG5279639.1"/>
    <property type="molecule type" value="Genomic_DNA"/>
</dbReference>
<reference evidence="2" key="1">
    <citation type="submission" date="2020-10" db="EMBL/GenBank/DDBJ databases">
        <title>Chromosome-scale genome assembly of the Allis shad, Alosa alosa.</title>
        <authorList>
            <person name="Margot Z."/>
            <person name="Christophe K."/>
            <person name="Cabau C."/>
            <person name="Louis A."/>
            <person name="Berthelot C."/>
            <person name="Parey E."/>
            <person name="Roest Crollius H."/>
            <person name="Montfort J."/>
            <person name="Robinson-Rechavi M."/>
            <person name="Bucao C."/>
            <person name="Bouchez O."/>
            <person name="Gislard M."/>
            <person name="Lluch J."/>
            <person name="Milhes M."/>
            <person name="Lampietro C."/>
            <person name="Lopez Roques C."/>
            <person name="Donnadieu C."/>
            <person name="Braasch I."/>
            <person name="Desvignes T."/>
            <person name="Postlethwait J."/>
            <person name="Bobe J."/>
            <person name="Guiguen Y."/>
        </authorList>
    </citation>
    <scope>NUCLEOTIDE SEQUENCE</scope>
    <source>
        <strain evidence="2">M-15738</strain>
        <tissue evidence="2">Blood</tissue>
    </source>
</reference>
<name>A0AAV6GZ25_9TELE</name>
<feature type="compositionally biased region" description="Polar residues" evidence="1">
    <location>
        <begin position="54"/>
        <end position="66"/>
    </location>
</feature>
<proteinExistence type="predicted"/>
<dbReference type="AlphaFoldDB" id="A0AAV6GZ25"/>
<dbReference type="Proteomes" id="UP000823561">
    <property type="component" value="Chromosome 6"/>
</dbReference>
<keyword evidence="3" id="KW-1185">Reference proteome</keyword>
<evidence type="ECO:0000313" key="2">
    <source>
        <dbReference type="EMBL" id="KAG5279639.1"/>
    </source>
</evidence>
<evidence type="ECO:0000313" key="3">
    <source>
        <dbReference type="Proteomes" id="UP000823561"/>
    </source>
</evidence>
<evidence type="ECO:0000256" key="1">
    <source>
        <dbReference type="SAM" id="MobiDB-lite"/>
    </source>
</evidence>
<comment type="caution">
    <text evidence="2">The sequence shown here is derived from an EMBL/GenBank/DDBJ whole genome shotgun (WGS) entry which is preliminary data.</text>
</comment>
<protein>
    <submittedName>
        <fullName evidence="2">Uncharacterized protein</fullName>
    </submittedName>
</protein>
<accession>A0AAV6GZ25</accession>